<evidence type="ECO:0000313" key="2">
    <source>
        <dbReference type="EMBL" id="UWZ85182.1"/>
    </source>
</evidence>
<feature type="domain" description="UspA" evidence="1">
    <location>
        <begin position="8"/>
        <end position="150"/>
    </location>
</feature>
<dbReference type="Proteomes" id="UP001059380">
    <property type="component" value="Chromosome"/>
</dbReference>
<dbReference type="KEGG" id="orp:MOP44_04380"/>
<name>A0A9J7BWB9_9BACT</name>
<dbReference type="CDD" id="cd00293">
    <property type="entry name" value="USP-like"/>
    <property type="match status" value="1"/>
</dbReference>
<reference evidence="2" key="1">
    <citation type="submission" date="2021-04" db="EMBL/GenBank/DDBJ databases">
        <title>Phylogenetic analysis of Acidobacteriaceae.</title>
        <authorList>
            <person name="Qiu L."/>
            <person name="Zhang Q."/>
        </authorList>
    </citation>
    <scope>NUCLEOTIDE SEQUENCE</scope>
    <source>
        <strain evidence="2">DSM 25168</strain>
    </source>
</reference>
<dbReference type="InterPro" id="IPR006016">
    <property type="entry name" value="UspA"/>
</dbReference>
<proteinExistence type="predicted"/>
<dbReference type="AlphaFoldDB" id="A0A9J7BWB9"/>
<dbReference type="RefSeq" id="WP_260794698.1">
    <property type="nucleotide sequence ID" value="NZ_CP093313.1"/>
</dbReference>
<evidence type="ECO:0000259" key="1">
    <source>
        <dbReference type="Pfam" id="PF00582"/>
    </source>
</evidence>
<protein>
    <submittedName>
        <fullName evidence="2">Universal stress protein</fullName>
    </submittedName>
</protein>
<dbReference type="Pfam" id="PF00582">
    <property type="entry name" value="Usp"/>
    <property type="match status" value="1"/>
</dbReference>
<dbReference type="Gene3D" id="3.40.50.620">
    <property type="entry name" value="HUPs"/>
    <property type="match status" value="1"/>
</dbReference>
<gene>
    <name evidence="2" type="ORF">MOP44_04380</name>
</gene>
<dbReference type="SUPFAM" id="SSF52402">
    <property type="entry name" value="Adenine nucleotide alpha hydrolases-like"/>
    <property type="match status" value="1"/>
</dbReference>
<accession>A0A9J7BWB9</accession>
<dbReference type="InterPro" id="IPR014729">
    <property type="entry name" value="Rossmann-like_a/b/a_fold"/>
</dbReference>
<sequence length="162" mass="17639">MLEVSKAFRKIVAAYDGSPAALDALNAGIEICRLLGTPLETITVIEPPPAYYGFVATAAPYVAQDIEADRKRQHKELVDSAVALGQRQSVEITGHLIQAEEVDGVISFLRANRTDLLIIGLRHHSSHIAGLWSTVFSLEQKAPCSVLAVKSRQEQGELHGER</sequence>
<dbReference type="EMBL" id="CP093313">
    <property type="protein sequence ID" value="UWZ85182.1"/>
    <property type="molecule type" value="Genomic_DNA"/>
</dbReference>
<evidence type="ECO:0000313" key="3">
    <source>
        <dbReference type="Proteomes" id="UP001059380"/>
    </source>
</evidence>
<organism evidence="2 3">
    <name type="scientific">Occallatibacter riparius</name>
    <dbReference type="NCBI Taxonomy" id="1002689"/>
    <lineage>
        <taxon>Bacteria</taxon>
        <taxon>Pseudomonadati</taxon>
        <taxon>Acidobacteriota</taxon>
        <taxon>Terriglobia</taxon>
        <taxon>Terriglobales</taxon>
        <taxon>Acidobacteriaceae</taxon>
        <taxon>Occallatibacter</taxon>
    </lineage>
</organism>
<keyword evidence="3" id="KW-1185">Reference proteome</keyword>